<keyword evidence="3" id="KW-0804">Transcription</keyword>
<proteinExistence type="predicted"/>
<protein>
    <submittedName>
        <fullName evidence="5">MarR family transcriptional regulator</fullName>
    </submittedName>
</protein>
<dbReference type="GO" id="GO:0003700">
    <property type="term" value="F:DNA-binding transcription factor activity"/>
    <property type="evidence" value="ECO:0007669"/>
    <property type="project" value="InterPro"/>
</dbReference>
<dbReference type="SMART" id="SM00347">
    <property type="entry name" value="HTH_MARR"/>
    <property type="match status" value="1"/>
</dbReference>
<dbReference type="InterPro" id="IPR036390">
    <property type="entry name" value="WH_DNA-bd_sf"/>
</dbReference>
<sequence>MAGRLADQADYDRAGDAMRDFYQRSHRLIDRIMTAQGASFARARILKLVSLSGSLRSIDLASSFGYAPRTVTEAIDALERDGLVRRDPDPEDRRAKRISLTPAGEKAVEAAEGSRLEYMQSVFGVLSAEECDEIVRVVGKLNARLLELGG</sequence>
<dbReference type="InterPro" id="IPR023187">
    <property type="entry name" value="Tscrpt_reg_MarR-type_CS"/>
</dbReference>
<evidence type="ECO:0000259" key="4">
    <source>
        <dbReference type="PROSITE" id="PS50995"/>
    </source>
</evidence>
<dbReference type="Pfam" id="PF01047">
    <property type="entry name" value="MarR"/>
    <property type="match status" value="1"/>
</dbReference>
<dbReference type="PANTHER" id="PTHR33164:SF43">
    <property type="entry name" value="HTH-TYPE TRANSCRIPTIONAL REPRESSOR YETL"/>
    <property type="match status" value="1"/>
</dbReference>
<evidence type="ECO:0000256" key="2">
    <source>
        <dbReference type="ARBA" id="ARBA00023125"/>
    </source>
</evidence>
<keyword evidence="1" id="KW-0805">Transcription regulation</keyword>
<dbReference type="SUPFAM" id="SSF46785">
    <property type="entry name" value="Winged helix' DNA-binding domain"/>
    <property type="match status" value="1"/>
</dbReference>
<evidence type="ECO:0000313" key="6">
    <source>
        <dbReference type="Proteomes" id="UP000570166"/>
    </source>
</evidence>
<keyword evidence="2" id="KW-0238">DNA-binding</keyword>
<dbReference type="InterPro" id="IPR036388">
    <property type="entry name" value="WH-like_DNA-bd_sf"/>
</dbReference>
<dbReference type="PROSITE" id="PS01117">
    <property type="entry name" value="HTH_MARR_1"/>
    <property type="match status" value="1"/>
</dbReference>
<dbReference type="Proteomes" id="UP000570166">
    <property type="component" value="Unassembled WGS sequence"/>
</dbReference>
<keyword evidence="6" id="KW-1185">Reference proteome</keyword>
<dbReference type="InterPro" id="IPR000835">
    <property type="entry name" value="HTH_MarR-typ"/>
</dbReference>
<name>A0A838L0P2_9SPHN</name>
<dbReference type="PROSITE" id="PS50995">
    <property type="entry name" value="HTH_MARR_2"/>
    <property type="match status" value="1"/>
</dbReference>
<dbReference type="AlphaFoldDB" id="A0A838L0P2"/>
<gene>
    <name evidence="5" type="ORF">HZF05_00785</name>
</gene>
<organism evidence="5 6">
    <name type="scientific">Sphingomonas chungangi</name>
    <dbReference type="NCBI Taxonomy" id="2683589"/>
    <lineage>
        <taxon>Bacteria</taxon>
        <taxon>Pseudomonadati</taxon>
        <taxon>Pseudomonadota</taxon>
        <taxon>Alphaproteobacteria</taxon>
        <taxon>Sphingomonadales</taxon>
        <taxon>Sphingomonadaceae</taxon>
        <taxon>Sphingomonas</taxon>
    </lineage>
</organism>
<dbReference type="GO" id="GO:0003677">
    <property type="term" value="F:DNA binding"/>
    <property type="evidence" value="ECO:0007669"/>
    <property type="project" value="UniProtKB-KW"/>
</dbReference>
<evidence type="ECO:0000256" key="1">
    <source>
        <dbReference type="ARBA" id="ARBA00023015"/>
    </source>
</evidence>
<accession>A0A838L0P2</accession>
<evidence type="ECO:0000256" key="3">
    <source>
        <dbReference type="ARBA" id="ARBA00023163"/>
    </source>
</evidence>
<dbReference type="GO" id="GO:0006950">
    <property type="term" value="P:response to stress"/>
    <property type="evidence" value="ECO:0007669"/>
    <property type="project" value="TreeGrafter"/>
</dbReference>
<dbReference type="PRINTS" id="PR00598">
    <property type="entry name" value="HTHMARR"/>
</dbReference>
<dbReference type="EMBL" id="JACEIB010000001">
    <property type="protein sequence ID" value="MBA2932617.1"/>
    <property type="molecule type" value="Genomic_DNA"/>
</dbReference>
<comment type="caution">
    <text evidence="5">The sequence shown here is derived from an EMBL/GenBank/DDBJ whole genome shotgun (WGS) entry which is preliminary data.</text>
</comment>
<evidence type="ECO:0000313" key="5">
    <source>
        <dbReference type="EMBL" id="MBA2932617.1"/>
    </source>
</evidence>
<reference evidence="5 6" key="1">
    <citation type="submission" date="2020-07" db="EMBL/GenBank/DDBJ databases">
        <authorList>
            <person name="Sun Q."/>
        </authorList>
    </citation>
    <scope>NUCLEOTIDE SEQUENCE [LARGE SCALE GENOMIC DNA]</scope>
    <source>
        <strain evidence="5 6">CGMCC 1.13654</strain>
    </source>
</reference>
<dbReference type="InterPro" id="IPR039422">
    <property type="entry name" value="MarR/SlyA-like"/>
</dbReference>
<dbReference type="PANTHER" id="PTHR33164">
    <property type="entry name" value="TRANSCRIPTIONAL REGULATOR, MARR FAMILY"/>
    <property type="match status" value="1"/>
</dbReference>
<dbReference type="Gene3D" id="1.10.10.10">
    <property type="entry name" value="Winged helix-like DNA-binding domain superfamily/Winged helix DNA-binding domain"/>
    <property type="match status" value="1"/>
</dbReference>
<feature type="domain" description="HTH marR-type" evidence="4">
    <location>
        <begin position="1"/>
        <end position="143"/>
    </location>
</feature>